<evidence type="ECO:0000256" key="6">
    <source>
        <dbReference type="ARBA" id="ARBA00022989"/>
    </source>
</evidence>
<evidence type="ECO:0000256" key="3">
    <source>
        <dbReference type="ARBA" id="ARBA00022475"/>
    </source>
</evidence>
<keyword evidence="7 10" id="KW-0472">Membrane</keyword>
<dbReference type="AlphaFoldDB" id="A0A0G1ZH19"/>
<evidence type="ECO:0000313" key="13">
    <source>
        <dbReference type="Proteomes" id="UP000034913"/>
    </source>
</evidence>
<keyword evidence="8" id="KW-0143">Chaperone</keyword>
<dbReference type="CDD" id="cd20070">
    <property type="entry name" value="5TM_YidC_Alb3"/>
    <property type="match status" value="1"/>
</dbReference>
<feature type="transmembrane region" description="Helical" evidence="10">
    <location>
        <begin position="171"/>
        <end position="189"/>
    </location>
</feature>
<keyword evidence="2" id="KW-0813">Transport</keyword>
<evidence type="ECO:0000256" key="10">
    <source>
        <dbReference type="SAM" id="Phobius"/>
    </source>
</evidence>
<evidence type="ECO:0000259" key="11">
    <source>
        <dbReference type="Pfam" id="PF02096"/>
    </source>
</evidence>
<dbReference type="NCBIfam" id="TIGR03592">
    <property type="entry name" value="yidC_oxa1_cterm"/>
    <property type="match status" value="1"/>
</dbReference>
<gene>
    <name evidence="12" type="ORF">VF00_C0001G0147</name>
</gene>
<dbReference type="InterPro" id="IPR001708">
    <property type="entry name" value="YidC/ALB3/OXA1/COX18"/>
</dbReference>
<comment type="caution">
    <text evidence="12">The sequence shown here is derived from an EMBL/GenBank/DDBJ whole genome shotgun (WGS) entry which is preliminary data.</text>
</comment>
<dbReference type="InterPro" id="IPR047196">
    <property type="entry name" value="YidC_ALB_C"/>
</dbReference>
<dbReference type="PANTHER" id="PTHR12428:SF65">
    <property type="entry name" value="CYTOCHROME C OXIDASE ASSEMBLY PROTEIN COX18, MITOCHONDRIAL"/>
    <property type="match status" value="1"/>
</dbReference>
<proteinExistence type="inferred from homology"/>
<dbReference type="GO" id="GO:0015031">
    <property type="term" value="P:protein transport"/>
    <property type="evidence" value="ECO:0007669"/>
    <property type="project" value="UniProtKB-KW"/>
</dbReference>
<feature type="transmembrane region" description="Helical" evidence="10">
    <location>
        <begin position="12"/>
        <end position="34"/>
    </location>
</feature>
<feature type="transmembrane region" description="Helical" evidence="10">
    <location>
        <begin position="105"/>
        <end position="126"/>
    </location>
</feature>
<evidence type="ECO:0000256" key="2">
    <source>
        <dbReference type="ARBA" id="ARBA00022448"/>
    </source>
</evidence>
<protein>
    <submittedName>
        <fullName evidence="12">Membrane protein insertase YidC</fullName>
    </submittedName>
</protein>
<evidence type="ECO:0000256" key="9">
    <source>
        <dbReference type="RuleBase" id="RU003945"/>
    </source>
</evidence>
<feature type="transmembrane region" description="Helical" evidence="10">
    <location>
        <begin position="209"/>
        <end position="232"/>
    </location>
</feature>
<dbReference type="GO" id="GO:0032977">
    <property type="term" value="F:membrane insertase activity"/>
    <property type="evidence" value="ECO:0007669"/>
    <property type="project" value="InterPro"/>
</dbReference>
<dbReference type="GO" id="GO:0051205">
    <property type="term" value="P:protein insertion into membrane"/>
    <property type="evidence" value="ECO:0007669"/>
    <property type="project" value="TreeGrafter"/>
</dbReference>
<comment type="subcellular location">
    <subcellularLocation>
        <location evidence="1">Cell membrane</location>
        <topology evidence="1">Multi-pass membrane protein</topology>
    </subcellularLocation>
    <subcellularLocation>
        <location evidence="9">Membrane</location>
        <topology evidence="9">Multi-pass membrane protein</topology>
    </subcellularLocation>
</comment>
<evidence type="ECO:0000256" key="4">
    <source>
        <dbReference type="ARBA" id="ARBA00022692"/>
    </source>
</evidence>
<feature type="domain" description="Membrane insertase YidC/Oxa/ALB C-terminal" evidence="11">
    <location>
        <begin position="41"/>
        <end position="247"/>
    </location>
</feature>
<evidence type="ECO:0000313" key="12">
    <source>
        <dbReference type="EMBL" id="KKW27212.1"/>
    </source>
</evidence>
<dbReference type="EMBL" id="LCRB01000001">
    <property type="protein sequence ID" value="KKW27212.1"/>
    <property type="molecule type" value="Genomic_DNA"/>
</dbReference>
<name>A0A0G1ZH19_UNCK3</name>
<keyword evidence="4 9" id="KW-0812">Transmembrane</keyword>
<sequence>MNNKLQITDAMWGGWIGKLLYVPLLNILVLLYVYIPGNDLGLAIIALTILIRLILQPSYRNSLKSQHDIQKVQPYIDKIKIEYKDDQKRQSEEIMKIYKEHKINLFGSCLPLIIQLPILLALYRVFWAGLNTESLIHLYGWFPHPPVELHTIFLQFTGVTPLMVDLTSRNIYLAVLAGLAQLGQSWLTLRYTAKSQVAGPQKMTNQAMLYLFPVMTFGIALTLPSALGLYWATTTIAMAVQQIIIYRSFAREERAVIQTTHHGNVSDSN</sequence>
<dbReference type="GO" id="GO:0005886">
    <property type="term" value="C:plasma membrane"/>
    <property type="evidence" value="ECO:0007669"/>
    <property type="project" value="UniProtKB-SubCell"/>
</dbReference>
<dbReference type="PANTHER" id="PTHR12428">
    <property type="entry name" value="OXA1"/>
    <property type="match status" value="1"/>
</dbReference>
<dbReference type="Proteomes" id="UP000034913">
    <property type="component" value="Unassembled WGS sequence"/>
</dbReference>
<accession>A0A0G1ZH19</accession>
<evidence type="ECO:0000256" key="5">
    <source>
        <dbReference type="ARBA" id="ARBA00022927"/>
    </source>
</evidence>
<dbReference type="InterPro" id="IPR028055">
    <property type="entry name" value="YidC/Oxa/ALB_C"/>
</dbReference>
<evidence type="ECO:0000256" key="8">
    <source>
        <dbReference type="ARBA" id="ARBA00023186"/>
    </source>
</evidence>
<evidence type="ECO:0000256" key="1">
    <source>
        <dbReference type="ARBA" id="ARBA00004651"/>
    </source>
</evidence>
<organism evidence="12 13">
    <name type="scientific">candidate division Kazan bacterium GW2011_GWB1_52_7</name>
    <dbReference type="NCBI Taxonomy" id="1620414"/>
    <lineage>
        <taxon>Bacteria</taxon>
        <taxon>Bacteria division Kazan-3B-28</taxon>
    </lineage>
</organism>
<keyword evidence="6 10" id="KW-1133">Transmembrane helix</keyword>
<keyword evidence="5" id="KW-0653">Protein transport</keyword>
<feature type="transmembrane region" description="Helical" evidence="10">
    <location>
        <begin position="40"/>
        <end position="55"/>
    </location>
</feature>
<reference evidence="12 13" key="1">
    <citation type="journal article" date="2015" name="Nature">
        <title>rRNA introns, odd ribosomes, and small enigmatic genomes across a large radiation of phyla.</title>
        <authorList>
            <person name="Brown C.T."/>
            <person name="Hug L.A."/>
            <person name="Thomas B.C."/>
            <person name="Sharon I."/>
            <person name="Castelle C.J."/>
            <person name="Singh A."/>
            <person name="Wilkins M.J."/>
            <person name="Williams K.H."/>
            <person name="Banfield J.F."/>
        </authorList>
    </citation>
    <scope>NUCLEOTIDE SEQUENCE [LARGE SCALE GENOMIC DNA]</scope>
</reference>
<evidence type="ECO:0000256" key="7">
    <source>
        <dbReference type="ARBA" id="ARBA00023136"/>
    </source>
</evidence>
<keyword evidence="3" id="KW-1003">Cell membrane</keyword>
<dbReference type="Pfam" id="PF02096">
    <property type="entry name" value="60KD_IMP"/>
    <property type="match status" value="1"/>
</dbReference>
<comment type="similarity">
    <text evidence="9">Belongs to the OXA1/ALB3/YidC family.</text>
</comment>